<accession>A0A0A1WPW9</accession>
<keyword evidence="1" id="KW-0378">Hydrolase</keyword>
<dbReference type="EMBL" id="GBXI01013193">
    <property type="protein sequence ID" value="JAD01099.1"/>
    <property type="molecule type" value="Transcribed_RNA"/>
</dbReference>
<sequence length="165" mass="19461">MQAPILTDTEAETTLELDESMINQVSQHTNATKSIFNITLNDDLEEQKDDEVKSYEERLRAEIKEWSTLWRDSIQQLKAFKLKSHPIIDTSILSKQNRDYLEKAPDLQKFIHESIEFRQKAYIFMEKDYAEFQDVLKNLVEVCEHNVLIKKEIKIEENLANIEIS</sequence>
<dbReference type="GeneID" id="105210539"/>
<evidence type="ECO:0000313" key="1">
    <source>
        <dbReference type="EMBL" id="JAD01099.1"/>
    </source>
</evidence>
<keyword evidence="1" id="KW-0547">Nucleotide-binding</keyword>
<reference evidence="1" key="2">
    <citation type="journal article" date="2015" name="Gigascience">
        <title>Reconstructing a comprehensive transcriptome assembly of a white-pupal translocated strain of the pest fruit fly Bactrocera cucurbitae.</title>
        <authorList>
            <person name="Sim S.B."/>
            <person name="Calla B."/>
            <person name="Hall B."/>
            <person name="DeRego T."/>
            <person name="Geib S.M."/>
        </authorList>
    </citation>
    <scope>NUCLEOTIDE SEQUENCE</scope>
</reference>
<dbReference type="AlphaFoldDB" id="A0A0A1WPW9"/>
<dbReference type="GO" id="GO:0004386">
    <property type="term" value="F:helicase activity"/>
    <property type="evidence" value="ECO:0007669"/>
    <property type="project" value="UniProtKB-KW"/>
</dbReference>
<proteinExistence type="predicted"/>
<dbReference type="OrthoDB" id="7934209at2759"/>
<keyword evidence="1" id="KW-0347">Helicase</keyword>
<organism evidence="1">
    <name type="scientific">Zeugodacus cucurbitae</name>
    <name type="common">Melon fruit fly</name>
    <name type="synonym">Bactrocera cucurbitae</name>
    <dbReference type="NCBI Taxonomy" id="28588"/>
    <lineage>
        <taxon>Eukaryota</taxon>
        <taxon>Metazoa</taxon>
        <taxon>Ecdysozoa</taxon>
        <taxon>Arthropoda</taxon>
        <taxon>Hexapoda</taxon>
        <taxon>Insecta</taxon>
        <taxon>Pterygota</taxon>
        <taxon>Neoptera</taxon>
        <taxon>Endopterygota</taxon>
        <taxon>Diptera</taxon>
        <taxon>Brachycera</taxon>
        <taxon>Muscomorpha</taxon>
        <taxon>Tephritoidea</taxon>
        <taxon>Tephritidae</taxon>
        <taxon>Zeugodacus</taxon>
        <taxon>Zeugodacus</taxon>
    </lineage>
</organism>
<reference evidence="1" key="1">
    <citation type="submission" date="2014-11" db="EMBL/GenBank/DDBJ databases">
        <authorList>
            <person name="Geib S."/>
        </authorList>
    </citation>
    <scope>NUCLEOTIDE SEQUENCE</scope>
</reference>
<gene>
    <name evidence="1" type="primary">addB_3</name>
    <name evidence="1" type="ORF">g.58190</name>
</gene>
<protein>
    <submittedName>
        <fullName evidence="1">ATP-dependent helicase/deoxyribonuclease subunit B</fullName>
    </submittedName>
</protein>
<keyword evidence="1" id="KW-0067">ATP-binding</keyword>
<name>A0A0A1WPW9_ZEUCU</name>